<keyword evidence="2" id="KW-0808">Transferase</keyword>
<feature type="domain" description="HD-GYP" evidence="1">
    <location>
        <begin position="1"/>
        <end position="100"/>
    </location>
</feature>
<proteinExistence type="predicted"/>
<accession>A0A0C2VUV7</accession>
<evidence type="ECO:0000259" key="1">
    <source>
        <dbReference type="PROSITE" id="PS51832"/>
    </source>
</evidence>
<dbReference type="OrthoDB" id="9759601at2"/>
<gene>
    <name evidence="2" type="ORF">KP78_16630</name>
</gene>
<dbReference type="InterPro" id="IPR037522">
    <property type="entry name" value="HD_GYP_dom"/>
</dbReference>
<organism evidence="2 3">
    <name type="scientific">Jeotgalibacillus soli</name>
    <dbReference type="NCBI Taxonomy" id="889306"/>
    <lineage>
        <taxon>Bacteria</taxon>
        <taxon>Bacillati</taxon>
        <taxon>Bacillota</taxon>
        <taxon>Bacilli</taxon>
        <taxon>Bacillales</taxon>
        <taxon>Caryophanaceae</taxon>
        <taxon>Jeotgalibacillus</taxon>
    </lineage>
</organism>
<sequence>MLNEISAGIQHDFIQNLEVAENIILYHHAKWDGKGYPFTIKAEKIPFEERIVAVVDVFDALTSRRPYKDFWTKEKALSYINEQKGKCFDPSIVETFIEIM</sequence>
<dbReference type="AlphaFoldDB" id="A0A0C2VUV7"/>
<dbReference type="STRING" id="889306.KP78_16630"/>
<keyword evidence="2" id="KW-0418">Kinase</keyword>
<name>A0A0C2VUV7_9BACL</name>
<dbReference type="Pfam" id="PF13487">
    <property type="entry name" value="HD_5"/>
    <property type="match status" value="1"/>
</dbReference>
<dbReference type="SUPFAM" id="SSF109604">
    <property type="entry name" value="HD-domain/PDEase-like"/>
    <property type="match status" value="1"/>
</dbReference>
<dbReference type="InterPro" id="IPR003607">
    <property type="entry name" value="HD/PDEase_dom"/>
</dbReference>
<dbReference type="RefSeq" id="WP_052474697.1">
    <property type="nucleotide sequence ID" value="NZ_JXRP01000013.1"/>
</dbReference>
<evidence type="ECO:0000313" key="2">
    <source>
        <dbReference type="EMBL" id="KIL48216.1"/>
    </source>
</evidence>
<dbReference type="CDD" id="cd00077">
    <property type="entry name" value="HDc"/>
    <property type="match status" value="1"/>
</dbReference>
<dbReference type="Gene3D" id="1.10.3210.10">
    <property type="entry name" value="Hypothetical protein af1432"/>
    <property type="match status" value="1"/>
</dbReference>
<dbReference type="PANTHER" id="PTHR45228">
    <property type="entry name" value="CYCLIC DI-GMP PHOSPHODIESTERASE TM_0186-RELATED"/>
    <property type="match status" value="1"/>
</dbReference>
<dbReference type="PATRIC" id="fig|889306.3.peg.1670"/>
<dbReference type="EMBL" id="JXRP01000013">
    <property type="protein sequence ID" value="KIL48216.1"/>
    <property type="molecule type" value="Genomic_DNA"/>
</dbReference>
<dbReference type="Proteomes" id="UP000031938">
    <property type="component" value="Unassembled WGS sequence"/>
</dbReference>
<protein>
    <submittedName>
        <fullName evidence="2">Histidine kinase</fullName>
    </submittedName>
</protein>
<dbReference type="InterPro" id="IPR052020">
    <property type="entry name" value="Cyclic_di-GMP/3'3'-cGAMP_PDE"/>
</dbReference>
<reference evidence="2 3" key="1">
    <citation type="submission" date="2015-01" db="EMBL/GenBank/DDBJ databases">
        <title>Genome sequencing of Jeotgalibacillus soli.</title>
        <authorList>
            <person name="Goh K.M."/>
            <person name="Chan K.-G."/>
            <person name="Yaakop A.S."/>
            <person name="Ee R."/>
            <person name="Gan H.M."/>
            <person name="Chan C.S."/>
        </authorList>
    </citation>
    <scope>NUCLEOTIDE SEQUENCE [LARGE SCALE GENOMIC DNA]</scope>
    <source>
        <strain evidence="2 3">P9</strain>
    </source>
</reference>
<dbReference type="GO" id="GO:0016301">
    <property type="term" value="F:kinase activity"/>
    <property type="evidence" value="ECO:0007669"/>
    <property type="project" value="UniProtKB-KW"/>
</dbReference>
<dbReference type="PROSITE" id="PS51832">
    <property type="entry name" value="HD_GYP"/>
    <property type="match status" value="1"/>
</dbReference>
<keyword evidence="3" id="KW-1185">Reference proteome</keyword>
<comment type="caution">
    <text evidence="2">The sequence shown here is derived from an EMBL/GenBank/DDBJ whole genome shotgun (WGS) entry which is preliminary data.</text>
</comment>
<evidence type="ECO:0000313" key="3">
    <source>
        <dbReference type="Proteomes" id="UP000031938"/>
    </source>
</evidence>